<accession>A0AAD5XY58</accession>
<dbReference type="InterPro" id="IPR007502">
    <property type="entry name" value="Helicase-assoc_dom"/>
</dbReference>
<keyword evidence="7" id="KW-1185">Reference proteome</keyword>
<dbReference type="SMART" id="SM00487">
    <property type="entry name" value="DEXDc"/>
    <property type="match status" value="1"/>
</dbReference>
<dbReference type="Pfam" id="PF00271">
    <property type="entry name" value="Helicase_C"/>
    <property type="match status" value="1"/>
</dbReference>
<sequence>MSQEQLPIFDFKNELISAIKEYPFLIVVGDTGSGKTTQLPQYCLEAFPESKIVVTQPRRIAAISAAKRVSEERNVTLGEEIGYGVRFEKCYTQKSMLTYMTDGLLLRELINDNELNSFDIYVLDEAHERSLDTDILFGLLKNSVKKKLSDDTESEKSKKLRIIVMSATLDAEKFSNFFDHCPIFSIPGRMFEVDILWQKNINMNTLKNSFLHRCVKTAFNIHTTENEGDILVFLTGKNEIEQACRQIMDLEREYDYSKIHNGYNGIMCYPIYSSLETFEQKNIFKLPPRGIRKIVFSTNIAQTSVTVPGIRFVVDSGFVKQKVYDPKNSMDTLLTVPISQSAATQRAGRAGKPLASRTETGKVFRLYGTEAFDKMDLDTSPEIQRCSLIGTVLSLLKMEIHNVLEFEFIDKPDEELIKSALKSLWVLGAVNDEGKLTEIGKMMAELPVSPFLARSLIASVTENCSFEMITIAAILSVEDIFLSPRTEEKKIQAEEIWNEEFAYPKSDHLTFLKIFLMWEEFSSSSRIRDDGKNWCKDHFLHCRSLRTAKNVRDQLFQIFERTLHLKITKCPIKIPKKRKTDSGEKRMRELDINEISASNLLNHLETDAILKSLCAGFWFNTAKKQKTKNYFHFYLNSRFDTKIKNILLKKDVLKNFQQALYIPKQSFTLKKILDDQQKLSQETFLIFQDLNFNMKPVMKNISLVDFKFIEKYFFELEKKLHSKTDFNNISFLNFDEALTNKSEATEVEPSSIALEDSGMVNSVEENSIENENSEDASTQRSERVRLARERYLNRKKK</sequence>
<dbReference type="SMART" id="SM00847">
    <property type="entry name" value="HA2"/>
    <property type="match status" value="1"/>
</dbReference>
<evidence type="ECO:0000313" key="6">
    <source>
        <dbReference type="EMBL" id="KAJ3215024.1"/>
    </source>
</evidence>
<dbReference type="Pfam" id="PF04408">
    <property type="entry name" value="WHD_HA2"/>
    <property type="match status" value="1"/>
</dbReference>
<dbReference type="EMBL" id="JADGJW010000575">
    <property type="protein sequence ID" value="KAJ3215024.1"/>
    <property type="molecule type" value="Genomic_DNA"/>
</dbReference>
<dbReference type="GO" id="GO:0005524">
    <property type="term" value="F:ATP binding"/>
    <property type="evidence" value="ECO:0007669"/>
    <property type="project" value="UniProtKB-KW"/>
</dbReference>
<dbReference type="SMART" id="SM00490">
    <property type="entry name" value="HELICc"/>
    <property type="match status" value="1"/>
</dbReference>
<keyword evidence="2" id="KW-0067">ATP-binding</keyword>
<dbReference type="CDD" id="cd17917">
    <property type="entry name" value="DEXHc_RHA-like"/>
    <property type="match status" value="1"/>
</dbReference>
<dbReference type="PANTHER" id="PTHR18934:SF85">
    <property type="entry name" value="ATP-DEPENDENT RNA HELICASE DHX8"/>
    <property type="match status" value="1"/>
</dbReference>
<protein>
    <submittedName>
        <fullName evidence="6">DEAH-box ATP-dependent RNA helicase prp22</fullName>
    </submittedName>
</protein>
<dbReference type="InterPro" id="IPR048333">
    <property type="entry name" value="HA2_WH"/>
</dbReference>
<dbReference type="Gene3D" id="3.40.50.300">
    <property type="entry name" value="P-loop containing nucleotide triphosphate hydrolases"/>
    <property type="match status" value="2"/>
</dbReference>
<evidence type="ECO:0000259" key="5">
    <source>
        <dbReference type="PROSITE" id="PS51194"/>
    </source>
</evidence>
<dbReference type="InterPro" id="IPR011545">
    <property type="entry name" value="DEAD/DEAH_box_helicase_dom"/>
</dbReference>
<evidence type="ECO:0000256" key="3">
    <source>
        <dbReference type="SAM" id="MobiDB-lite"/>
    </source>
</evidence>
<dbReference type="PANTHER" id="PTHR18934">
    <property type="entry name" value="ATP-DEPENDENT RNA HELICASE"/>
    <property type="match status" value="1"/>
</dbReference>
<evidence type="ECO:0000256" key="2">
    <source>
        <dbReference type="ARBA" id="ARBA00022840"/>
    </source>
</evidence>
<proteinExistence type="predicted"/>
<keyword evidence="1" id="KW-0547">Nucleotide-binding</keyword>
<dbReference type="Pfam" id="PF21010">
    <property type="entry name" value="HA2_C"/>
    <property type="match status" value="1"/>
</dbReference>
<dbReference type="InterPro" id="IPR014001">
    <property type="entry name" value="Helicase_ATP-bd"/>
</dbReference>
<evidence type="ECO:0000259" key="4">
    <source>
        <dbReference type="PROSITE" id="PS51192"/>
    </source>
</evidence>
<dbReference type="PROSITE" id="PS51194">
    <property type="entry name" value="HELICASE_CTER"/>
    <property type="match status" value="1"/>
</dbReference>
<dbReference type="InterPro" id="IPR027417">
    <property type="entry name" value="P-loop_NTPase"/>
</dbReference>
<dbReference type="Gene3D" id="1.20.120.1080">
    <property type="match status" value="1"/>
</dbReference>
<feature type="domain" description="Helicase C-terminal" evidence="5">
    <location>
        <begin position="216"/>
        <end position="404"/>
    </location>
</feature>
<evidence type="ECO:0000256" key="1">
    <source>
        <dbReference type="ARBA" id="ARBA00022741"/>
    </source>
</evidence>
<keyword evidence="6" id="KW-0347">Helicase</keyword>
<dbReference type="CDD" id="cd18791">
    <property type="entry name" value="SF2_C_RHA"/>
    <property type="match status" value="1"/>
</dbReference>
<evidence type="ECO:0000313" key="7">
    <source>
        <dbReference type="Proteomes" id="UP001211065"/>
    </source>
</evidence>
<gene>
    <name evidence="6" type="primary">PRP22_4</name>
    <name evidence="6" type="ORF">HK099_006559</name>
</gene>
<dbReference type="GO" id="GO:0003724">
    <property type="term" value="F:RNA helicase activity"/>
    <property type="evidence" value="ECO:0007669"/>
    <property type="project" value="TreeGrafter"/>
</dbReference>
<dbReference type="GO" id="GO:0000390">
    <property type="term" value="P:spliceosomal complex disassembly"/>
    <property type="evidence" value="ECO:0007669"/>
    <property type="project" value="TreeGrafter"/>
</dbReference>
<organism evidence="6 7">
    <name type="scientific">Clydaea vesicula</name>
    <dbReference type="NCBI Taxonomy" id="447962"/>
    <lineage>
        <taxon>Eukaryota</taxon>
        <taxon>Fungi</taxon>
        <taxon>Fungi incertae sedis</taxon>
        <taxon>Chytridiomycota</taxon>
        <taxon>Chytridiomycota incertae sedis</taxon>
        <taxon>Chytridiomycetes</taxon>
        <taxon>Lobulomycetales</taxon>
        <taxon>Lobulomycetaceae</taxon>
        <taxon>Clydaea</taxon>
    </lineage>
</organism>
<dbReference type="AlphaFoldDB" id="A0AAD5XY58"/>
<dbReference type="GO" id="GO:0071013">
    <property type="term" value="C:catalytic step 2 spliceosome"/>
    <property type="evidence" value="ECO:0007669"/>
    <property type="project" value="TreeGrafter"/>
</dbReference>
<dbReference type="PROSITE" id="PS51192">
    <property type="entry name" value="HELICASE_ATP_BIND_1"/>
    <property type="match status" value="1"/>
</dbReference>
<dbReference type="Proteomes" id="UP001211065">
    <property type="component" value="Unassembled WGS sequence"/>
</dbReference>
<dbReference type="InterPro" id="IPR001650">
    <property type="entry name" value="Helicase_C-like"/>
</dbReference>
<reference evidence="6" key="1">
    <citation type="submission" date="2020-05" db="EMBL/GenBank/DDBJ databases">
        <title>Phylogenomic resolution of chytrid fungi.</title>
        <authorList>
            <person name="Stajich J.E."/>
            <person name="Amses K."/>
            <person name="Simmons R."/>
            <person name="Seto K."/>
            <person name="Myers J."/>
            <person name="Bonds A."/>
            <person name="Quandt C.A."/>
            <person name="Barry K."/>
            <person name="Liu P."/>
            <person name="Grigoriev I."/>
            <person name="Longcore J.E."/>
            <person name="James T.Y."/>
        </authorList>
    </citation>
    <scope>NUCLEOTIDE SEQUENCE</scope>
    <source>
        <strain evidence="6">JEL0476</strain>
    </source>
</reference>
<feature type="region of interest" description="Disordered" evidence="3">
    <location>
        <begin position="754"/>
        <end position="783"/>
    </location>
</feature>
<keyword evidence="6" id="KW-0378">Hydrolase</keyword>
<dbReference type="Pfam" id="PF00270">
    <property type="entry name" value="DEAD"/>
    <property type="match status" value="1"/>
</dbReference>
<dbReference type="GO" id="GO:0003723">
    <property type="term" value="F:RNA binding"/>
    <property type="evidence" value="ECO:0007669"/>
    <property type="project" value="TreeGrafter"/>
</dbReference>
<comment type="caution">
    <text evidence="6">The sequence shown here is derived from an EMBL/GenBank/DDBJ whole genome shotgun (WGS) entry which is preliminary data.</text>
</comment>
<name>A0AAD5XY58_9FUNG</name>
<feature type="domain" description="Helicase ATP-binding" evidence="4">
    <location>
        <begin position="16"/>
        <end position="187"/>
    </location>
</feature>
<dbReference type="SUPFAM" id="SSF52540">
    <property type="entry name" value="P-loop containing nucleoside triphosphate hydrolases"/>
    <property type="match status" value="1"/>
</dbReference>